<dbReference type="InterPro" id="IPR000873">
    <property type="entry name" value="AMP-dep_synth/lig_dom"/>
</dbReference>
<dbReference type="PROSITE" id="PS00455">
    <property type="entry name" value="AMP_BINDING"/>
    <property type="match status" value="1"/>
</dbReference>
<evidence type="ECO:0000259" key="5">
    <source>
        <dbReference type="Pfam" id="PF00501"/>
    </source>
</evidence>
<reference evidence="6 7" key="1">
    <citation type="submission" date="2020-08" db="EMBL/GenBank/DDBJ databases">
        <title>Complete Genome Sequence of Effusibacillus dendaii Strain skT53, Isolated from Farmland soil.</title>
        <authorList>
            <person name="Konishi T."/>
            <person name="Kawasaki H."/>
        </authorList>
    </citation>
    <scope>NUCLEOTIDE SEQUENCE [LARGE SCALE GENOMIC DNA]</scope>
    <source>
        <strain evidence="7">skT53</strain>
    </source>
</reference>
<dbReference type="PANTHER" id="PTHR43107">
    <property type="entry name" value="LONG-CHAIN FATTY ACID TRANSPORT PROTEIN"/>
    <property type="match status" value="1"/>
</dbReference>
<evidence type="ECO:0000256" key="1">
    <source>
        <dbReference type="ARBA" id="ARBA00006432"/>
    </source>
</evidence>
<keyword evidence="2" id="KW-0436">Ligase</keyword>
<keyword evidence="7" id="KW-1185">Reference proteome</keyword>
<organism evidence="6 7">
    <name type="scientific">Effusibacillus dendaii</name>
    <dbReference type="NCBI Taxonomy" id="2743772"/>
    <lineage>
        <taxon>Bacteria</taxon>
        <taxon>Bacillati</taxon>
        <taxon>Bacillota</taxon>
        <taxon>Bacilli</taxon>
        <taxon>Bacillales</taxon>
        <taxon>Alicyclobacillaceae</taxon>
        <taxon>Effusibacillus</taxon>
    </lineage>
</organism>
<dbReference type="PANTHER" id="PTHR43107:SF15">
    <property type="entry name" value="FATTY ACID TRANSPORT PROTEIN 3, ISOFORM A"/>
    <property type="match status" value="1"/>
</dbReference>
<evidence type="ECO:0000313" key="6">
    <source>
        <dbReference type="EMBL" id="BCJ85524.1"/>
    </source>
</evidence>
<dbReference type="EMBL" id="AP023366">
    <property type="protein sequence ID" value="BCJ85524.1"/>
    <property type="molecule type" value="Genomic_DNA"/>
</dbReference>
<dbReference type="SUPFAM" id="SSF56801">
    <property type="entry name" value="Acetyl-CoA synthetase-like"/>
    <property type="match status" value="1"/>
</dbReference>
<keyword evidence="4" id="KW-0067">ATP-binding</keyword>
<comment type="similarity">
    <text evidence="1">Belongs to the ATP-dependent AMP-binding enzyme family.</text>
</comment>
<evidence type="ECO:0000256" key="4">
    <source>
        <dbReference type="ARBA" id="ARBA00022840"/>
    </source>
</evidence>
<dbReference type="Proteomes" id="UP000593802">
    <property type="component" value="Chromosome"/>
</dbReference>
<feature type="domain" description="AMP-dependent synthetase/ligase" evidence="5">
    <location>
        <begin position="67"/>
        <end position="320"/>
    </location>
</feature>
<keyword evidence="3" id="KW-0547">Nucleotide-binding</keyword>
<dbReference type="Pfam" id="PF00501">
    <property type="entry name" value="AMP-binding"/>
    <property type="match status" value="1"/>
</dbReference>
<dbReference type="GO" id="GO:0005886">
    <property type="term" value="C:plasma membrane"/>
    <property type="evidence" value="ECO:0007669"/>
    <property type="project" value="TreeGrafter"/>
</dbReference>
<dbReference type="GO" id="GO:0005524">
    <property type="term" value="F:ATP binding"/>
    <property type="evidence" value="ECO:0007669"/>
    <property type="project" value="UniProtKB-KW"/>
</dbReference>
<dbReference type="InterPro" id="IPR020845">
    <property type="entry name" value="AMP-binding_CS"/>
</dbReference>
<name>A0A7I8D5W5_9BACL</name>
<evidence type="ECO:0000313" key="7">
    <source>
        <dbReference type="Proteomes" id="UP000593802"/>
    </source>
</evidence>
<evidence type="ECO:0000256" key="3">
    <source>
        <dbReference type="ARBA" id="ARBA00022741"/>
    </source>
</evidence>
<dbReference type="KEGG" id="eff:skT53_05090"/>
<dbReference type="AlphaFoldDB" id="A0A7I8D5W5"/>
<sequence length="331" mass="36804">MQDLGIQKGDRISVFFAKLVDRHIIIVCDLEGRGCLLPESVTVVVHDPQLTDHDFQPELADSKLDQQFAEVSFEQVKKGKSDNLSVELNFGDTANIIYTSGTTGPSKGVAQPFRWINGYTFKRKLLNREDVIYNDLPLYHVGGAFFNIAREAFVGCSVAAWDKFSLHHFGDRIHKSGSPVATLLDVMIPWLLKAEKPDDRRNSLNKVHMQPLPEYHYQVAKRFGIDFVTVGFGQTESGAGFSGLIHELDETEGTPDDLYKGYSRREIMEIASNYGMPVRDGKTDFKKGYMGAPSSLVEAAILNEKDEPCKIGEVGQIAISPEALGGRKAFD</sequence>
<gene>
    <name evidence="6" type="ORF">skT53_05090</name>
</gene>
<dbReference type="GO" id="GO:0044539">
    <property type="term" value="P:long-chain fatty acid import into cell"/>
    <property type="evidence" value="ECO:0007669"/>
    <property type="project" value="TreeGrafter"/>
</dbReference>
<evidence type="ECO:0000256" key="2">
    <source>
        <dbReference type="ARBA" id="ARBA00022598"/>
    </source>
</evidence>
<dbReference type="Gene3D" id="3.40.50.12780">
    <property type="entry name" value="N-terminal domain of ligase-like"/>
    <property type="match status" value="1"/>
</dbReference>
<protein>
    <recommendedName>
        <fullName evidence="5">AMP-dependent synthetase/ligase domain-containing protein</fullName>
    </recommendedName>
</protein>
<proteinExistence type="inferred from homology"/>
<accession>A0A7I8D5W5</accession>
<dbReference type="InterPro" id="IPR042099">
    <property type="entry name" value="ANL_N_sf"/>
</dbReference>
<dbReference type="GO" id="GO:0004467">
    <property type="term" value="F:long-chain fatty acid-CoA ligase activity"/>
    <property type="evidence" value="ECO:0007669"/>
    <property type="project" value="TreeGrafter"/>
</dbReference>
<dbReference type="GO" id="GO:0005324">
    <property type="term" value="F:long-chain fatty acid transmembrane transporter activity"/>
    <property type="evidence" value="ECO:0007669"/>
    <property type="project" value="TreeGrafter"/>
</dbReference>